<dbReference type="Proteomes" id="UP000216363">
    <property type="component" value="Unassembled WGS sequence"/>
</dbReference>
<name>A0A256GRC0_9HYPH</name>
<evidence type="ECO:0000313" key="1">
    <source>
        <dbReference type="EMBL" id="OYR29528.1"/>
    </source>
</evidence>
<dbReference type="EMBL" id="NNRN01000046">
    <property type="protein sequence ID" value="OYR29528.1"/>
    <property type="molecule type" value="Genomic_DNA"/>
</dbReference>
<gene>
    <name evidence="1" type="ORF">CES86_2091</name>
</gene>
<proteinExistence type="predicted"/>
<organism evidence="1 2">
    <name type="scientific">Brucella lupini</name>
    <dbReference type="NCBI Taxonomy" id="255457"/>
    <lineage>
        <taxon>Bacteria</taxon>
        <taxon>Pseudomonadati</taxon>
        <taxon>Pseudomonadota</taxon>
        <taxon>Alphaproteobacteria</taxon>
        <taxon>Hyphomicrobiales</taxon>
        <taxon>Brucellaceae</taxon>
        <taxon>Brucella/Ochrobactrum group</taxon>
        <taxon>Brucella</taxon>
    </lineage>
</organism>
<accession>A0A256GRC0</accession>
<dbReference type="AlphaFoldDB" id="A0A256GRC0"/>
<protein>
    <submittedName>
        <fullName evidence="1">Uncharacterized protein</fullName>
    </submittedName>
</protein>
<comment type="caution">
    <text evidence="1">The sequence shown here is derived from an EMBL/GenBank/DDBJ whole genome shotgun (WGS) entry which is preliminary data.</text>
</comment>
<evidence type="ECO:0000313" key="2">
    <source>
        <dbReference type="Proteomes" id="UP000216363"/>
    </source>
</evidence>
<reference evidence="1 2" key="1">
    <citation type="submission" date="2017-07" db="EMBL/GenBank/DDBJ databases">
        <title>Draft genome of Ochrobactrum lupini type strain LUP21.</title>
        <authorList>
            <person name="Krzyzanowska D.M."/>
            <person name="Jafra S."/>
        </authorList>
    </citation>
    <scope>NUCLEOTIDE SEQUENCE [LARGE SCALE GENOMIC DNA]</scope>
    <source>
        <strain evidence="1 2">LUP21</strain>
    </source>
</reference>
<sequence>MHPPSRFVKKLKPQQGVAVTILRDMGGIMQYVTQPVAFGK</sequence>